<sequence>MARRKLVRFGGNPIIEPTGEHSWESKAAFNPAAVLEKGNVHILYRAMSDDNTSVMGYALSRDGLRVEKRFSSPAYLPREDFEKKKVPGGNSGCEDPRLTRIGNTIYMCYTAYDGVNSPRVALTSIARNDFLDMKWNWAKPILVSPPGVEDKDAALFPRKVKGKYVFLHRQGGVNIWIDFVKDLKFKSGEFLSGSVLMDPRETLWDSKRIGISAPPIETKEGWLLLYHGISKRTNHYHVRAALLQKENPRRILRRTHDPILEPEMKYEKEGIVPDVVFPCGAVLKNGTLFVYYGGADKVVGVATVKLKDLMEGMKT</sequence>
<protein>
    <recommendedName>
        <fullName evidence="6">Glycosidase</fullName>
    </recommendedName>
</protein>
<evidence type="ECO:0000256" key="2">
    <source>
        <dbReference type="ARBA" id="ARBA00022679"/>
    </source>
</evidence>
<dbReference type="SUPFAM" id="SSF75005">
    <property type="entry name" value="Arabinanase/levansucrase/invertase"/>
    <property type="match status" value="1"/>
</dbReference>
<name>A0A1G2C7C4_9BACT</name>
<evidence type="ECO:0000256" key="3">
    <source>
        <dbReference type="ARBA" id="ARBA00024356"/>
    </source>
</evidence>
<dbReference type="Gene3D" id="2.115.10.20">
    <property type="entry name" value="Glycosyl hydrolase domain, family 43"/>
    <property type="match status" value="1"/>
</dbReference>
<dbReference type="Proteomes" id="UP000176648">
    <property type="component" value="Unassembled WGS sequence"/>
</dbReference>
<dbReference type="PIRSF" id="PIRSF016202">
    <property type="entry name" value="PH1107"/>
    <property type="match status" value="1"/>
</dbReference>
<keyword evidence="2" id="KW-0808">Transferase</keyword>
<dbReference type="AlphaFoldDB" id="A0A1G2C7C4"/>
<evidence type="ECO:0000256" key="1">
    <source>
        <dbReference type="ARBA" id="ARBA00022676"/>
    </source>
</evidence>
<dbReference type="Pfam" id="PF04041">
    <property type="entry name" value="Glyco_hydro_130"/>
    <property type="match status" value="1"/>
</dbReference>
<dbReference type="PANTHER" id="PTHR34106">
    <property type="entry name" value="GLYCOSIDASE"/>
    <property type="match status" value="1"/>
</dbReference>
<proteinExistence type="inferred from homology"/>
<gene>
    <name evidence="4" type="ORF">A2122_00515</name>
</gene>
<evidence type="ECO:0008006" key="6">
    <source>
        <dbReference type="Google" id="ProtNLM"/>
    </source>
</evidence>
<evidence type="ECO:0000313" key="4">
    <source>
        <dbReference type="EMBL" id="OGY96669.1"/>
    </source>
</evidence>
<keyword evidence="1" id="KW-0328">Glycosyltransferase</keyword>
<accession>A0A1G2C7C4</accession>
<evidence type="ECO:0000313" key="5">
    <source>
        <dbReference type="Proteomes" id="UP000176648"/>
    </source>
</evidence>
<dbReference type="GO" id="GO:0016757">
    <property type="term" value="F:glycosyltransferase activity"/>
    <property type="evidence" value="ECO:0007669"/>
    <property type="project" value="UniProtKB-KW"/>
</dbReference>
<reference evidence="4 5" key="1">
    <citation type="journal article" date="2016" name="Nat. Commun.">
        <title>Thousands of microbial genomes shed light on interconnected biogeochemical processes in an aquifer system.</title>
        <authorList>
            <person name="Anantharaman K."/>
            <person name="Brown C.T."/>
            <person name="Hug L.A."/>
            <person name="Sharon I."/>
            <person name="Castelle C.J."/>
            <person name="Probst A.J."/>
            <person name="Thomas B.C."/>
            <person name="Singh A."/>
            <person name="Wilkins M.J."/>
            <person name="Karaoz U."/>
            <person name="Brodie E.L."/>
            <person name="Williams K.H."/>
            <person name="Hubbard S.S."/>
            <person name="Banfield J.F."/>
        </authorList>
    </citation>
    <scope>NUCLEOTIDE SEQUENCE [LARGE SCALE GENOMIC DNA]</scope>
</reference>
<organism evidence="4 5">
    <name type="scientific">Candidatus Liptonbacteria bacterium GWB1_49_6</name>
    <dbReference type="NCBI Taxonomy" id="1798644"/>
    <lineage>
        <taxon>Bacteria</taxon>
        <taxon>Candidatus Liptoniibacteriota</taxon>
    </lineage>
</organism>
<comment type="caution">
    <text evidence="4">The sequence shown here is derived from an EMBL/GenBank/DDBJ whole genome shotgun (WGS) entry which is preliminary data.</text>
</comment>
<dbReference type="PANTHER" id="PTHR34106:SF5">
    <property type="entry name" value="GLYCOSIDASE"/>
    <property type="match status" value="1"/>
</dbReference>
<dbReference type="EMBL" id="MHKU01000026">
    <property type="protein sequence ID" value="OGY96669.1"/>
    <property type="molecule type" value="Genomic_DNA"/>
</dbReference>
<comment type="similarity">
    <text evidence="3">Belongs to the glycosyl hydrolase 130 family.</text>
</comment>
<dbReference type="InterPro" id="IPR007184">
    <property type="entry name" value="Mannoside_phosphorylase"/>
</dbReference>
<dbReference type="InterPro" id="IPR023296">
    <property type="entry name" value="Glyco_hydro_beta-prop_sf"/>
</dbReference>
<dbReference type="CDD" id="cd18614">
    <property type="entry name" value="GH130"/>
    <property type="match status" value="1"/>
</dbReference>